<dbReference type="Proteomes" id="UP000027821">
    <property type="component" value="Unassembled WGS sequence"/>
</dbReference>
<comment type="caution">
    <text evidence="3">The sequence shown here is derived from an EMBL/GenBank/DDBJ whole genome shotgun (WGS) entry which is preliminary data.</text>
</comment>
<dbReference type="Pfam" id="PF13505">
    <property type="entry name" value="OMP_b-brl"/>
    <property type="match status" value="1"/>
</dbReference>
<proteinExistence type="predicted"/>
<keyword evidence="1" id="KW-0732">Signal</keyword>
<organism evidence="3 4">
    <name type="scientific">Anditalea andensis</name>
    <dbReference type="NCBI Taxonomy" id="1048983"/>
    <lineage>
        <taxon>Bacteria</taxon>
        <taxon>Pseudomonadati</taxon>
        <taxon>Bacteroidota</taxon>
        <taxon>Cytophagia</taxon>
        <taxon>Cytophagales</taxon>
        <taxon>Cytophagaceae</taxon>
        <taxon>Anditalea</taxon>
    </lineage>
</organism>
<name>A0A074KZC4_9BACT</name>
<evidence type="ECO:0000256" key="1">
    <source>
        <dbReference type="ARBA" id="ARBA00022729"/>
    </source>
</evidence>
<reference evidence="3 4" key="1">
    <citation type="submission" date="2014-04" db="EMBL/GenBank/DDBJ databases">
        <title>Characterization and application of a salt tolerant electro-active bacterium.</title>
        <authorList>
            <person name="Yang L."/>
            <person name="Wei S."/>
            <person name="Tay Q.X.M."/>
        </authorList>
    </citation>
    <scope>NUCLEOTIDE SEQUENCE [LARGE SCALE GENOMIC DNA]</scope>
    <source>
        <strain evidence="3 4">LY1</strain>
    </source>
</reference>
<dbReference type="EMBL" id="JMIH01000021">
    <property type="protein sequence ID" value="KEO73555.1"/>
    <property type="molecule type" value="Genomic_DNA"/>
</dbReference>
<dbReference type="InterPro" id="IPR027385">
    <property type="entry name" value="Beta-barrel_OMP"/>
</dbReference>
<keyword evidence="4" id="KW-1185">Reference proteome</keyword>
<dbReference type="STRING" id="1048983.EL17_11690"/>
<protein>
    <recommendedName>
        <fullName evidence="2">Outer membrane protein beta-barrel domain-containing protein</fullName>
    </recommendedName>
</protein>
<feature type="domain" description="Outer membrane protein beta-barrel" evidence="2">
    <location>
        <begin position="9"/>
        <end position="194"/>
    </location>
</feature>
<dbReference type="AlphaFoldDB" id="A0A074KZC4"/>
<dbReference type="eggNOG" id="COG3637">
    <property type="taxonomic scope" value="Bacteria"/>
</dbReference>
<evidence type="ECO:0000313" key="3">
    <source>
        <dbReference type="EMBL" id="KEO73555.1"/>
    </source>
</evidence>
<dbReference type="OrthoDB" id="1001536at2"/>
<evidence type="ECO:0000259" key="2">
    <source>
        <dbReference type="Pfam" id="PF13505"/>
    </source>
</evidence>
<gene>
    <name evidence="3" type="ORF">EL17_11690</name>
</gene>
<evidence type="ECO:0000313" key="4">
    <source>
        <dbReference type="Proteomes" id="UP000027821"/>
    </source>
</evidence>
<sequence length="196" mass="21806">MKNALFITVLLFMTIFSLQELMAQSKGGYGLKAGLNYNSNGNFFREAGMVYGDPLNNLGFHVGAFGKLNLGPIYLRPELVYGQMKTLVDGDKYLTQRMDAPLLVGLNLFGSLISVFAGPSFHYTLRDDLTGFNYSPDVKRFNAGYHAGVGLNLGRIGLDLRYEREFRGQSVNFEKVVNGGELKYQQLLLGLSIRIN</sequence>
<accession>A0A074KZC4</accession>